<dbReference type="Gene3D" id="2.60.40.10">
    <property type="entry name" value="Immunoglobulins"/>
    <property type="match status" value="6"/>
</dbReference>
<name>A0AAP2DL88_9BACT</name>
<feature type="domain" description="PKD" evidence="2">
    <location>
        <begin position="978"/>
        <end position="1064"/>
    </location>
</feature>
<dbReference type="InterPro" id="IPR035986">
    <property type="entry name" value="PKD_dom_sf"/>
</dbReference>
<feature type="domain" description="PKD" evidence="2">
    <location>
        <begin position="324"/>
        <end position="372"/>
    </location>
</feature>
<dbReference type="Pfam" id="PF18911">
    <property type="entry name" value="PKD_4"/>
    <property type="match status" value="3"/>
</dbReference>
<dbReference type="Proteomes" id="UP001319200">
    <property type="component" value="Unassembled WGS sequence"/>
</dbReference>
<comment type="caution">
    <text evidence="3">The sequence shown here is derived from an EMBL/GenBank/DDBJ whole genome shotgun (WGS) entry which is preliminary data.</text>
</comment>
<dbReference type="Pfam" id="PF13585">
    <property type="entry name" value="CHU_C"/>
    <property type="match status" value="1"/>
</dbReference>
<dbReference type="PROSITE" id="PS50093">
    <property type="entry name" value="PKD"/>
    <property type="match status" value="4"/>
</dbReference>
<dbReference type="PANTHER" id="PTHR36842">
    <property type="entry name" value="PROTEIN TOLB HOMOLOG"/>
    <property type="match status" value="1"/>
</dbReference>
<dbReference type="InterPro" id="IPR000601">
    <property type="entry name" value="PKD_dom"/>
</dbReference>
<evidence type="ECO:0000256" key="1">
    <source>
        <dbReference type="SAM" id="SignalP"/>
    </source>
</evidence>
<feature type="domain" description="PKD" evidence="2">
    <location>
        <begin position="1082"/>
        <end position="1129"/>
    </location>
</feature>
<evidence type="ECO:0000313" key="4">
    <source>
        <dbReference type="Proteomes" id="UP001319200"/>
    </source>
</evidence>
<protein>
    <submittedName>
        <fullName evidence="3">PKD domain-containing protein</fullName>
    </submittedName>
</protein>
<dbReference type="InterPro" id="IPR013783">
    <property type="entry name" value="Ig-like_fold"/>
</dbReference>
<dbReference type="EMBL" id="JAHESF010000014">
    <property type="protein sequence ID" value="MBT1698306.1"/>
    <property type="molecule type" value="Genomic_DNA"/>
</dbReference>
<gene>
    <name evidence="3" type="ORF">KK083_15555</name>
</gene>
<sequence length="1241" mass="136134">MEVRKYVILILIFLSATATVKAQCSGQIMEPGFQFLSSSKGCAPFNFSIRLTYFQSVPGTRYYVDWGDGSPAEVFTQVVAGPNGPDISHVYPNVSQNCFYQVTVDAENGCNPRGSVPLEPIFVTVWTNDEVSIDPGTFRVCQGYAASLRFTDNSDWNCFPHPNPVRENNEARWIQWLYGTGSAANRIPGIRVNNVTPGAFPYRDPAPGRNPIYPVNAPGEQSLAIDVPATLPADIGKEFEVTLKNWNQCNPYDNVLTDGNAFNPVNGDLVNGDNGPQVTTARIVIVDSPVPDFRTRLGNATGPLQTIFCAGDAIYFENLTPAIAGANFAYSWQFYDNSAGTGAPLATRSARNPTFTYDSPGQKLIRLRVRDTNAAGNCEAIVEALVTISPSLVAQIRVTDLAGNVITPEFCQENSAPFTTFQARFNDASVGVATASTRWRWEFYDQNNALVLEAPVGGGFSATVLGPFDRLFITPGIYRVRLRVKDNVTSCETSDEALVRVSRKPVPAFDFNRVCEGTATEFTDRSTLNPAAAEQIVLREWDLDYDGVTFSPDPAFDNQTTFTYTFPTPGTHRVALRTTTDLGGCAAIVDHEVTVDPQPNADFVPDKSSGCSVLTVNFTNNAVTGQPVAIKEYRWEIDDGSGFEVDSVQRPGDPGFSNIFTRPFTNYGTTNLVYQVRLRVVTVNDCERLSASQTITVFPGPTAGFNSLNYSPFNKNCSPVSVSFSVDNQTQALNPADYRWTISDDAGVISQTSTGTTPSFIYNFVNGTQGLKDFFVTLRTTLASGCFGDSTRVIRVSPVPSSAFVVDTLVYECERMVLNLNALQKGLQQYEWTIISNGVTLLSSVSEGDRFDYEIIRSEAVDQNVEIRLVTTNLANCQSNVTTKQVLVKRTDIINAMFTATPPTQKYPQATVTISNSTTPGPWQYRWDFGDGATGTSNAATFDHTYKAPGTYTITLTVSNGDCIKTRAVTIQISPTMPELEFEYDPAFGCAPLTVNFTNRSKYADESSYLWQFGMDQGTSKAVNPSYTYYEPGVYTVTLTAANVAGETTQITKQLIIEVFDSPSARFNVKPRQIQFPGGKLYTDNQSFGATSYVWHFGDGTTSTDFEPEHVYKAEGSFDVMLVATNAEGCSDTTKFEAGVQTVRSGQLLIPNAFSPNLSGPGNSLGQNDVFLPILYGVTEFQMLVFNRWGQLLFETTDAARGWDGYYQGRLCQQDVYVYKIVAKYSSGETITRVGDIHLIR</sequence>
<evidence type="ECO:0000313" key="3">
    <source>
        <dbReference type="EMBL" id="MBT1698306.1"/>
    </source>
</evidence>
<dbReference type="RefSeq" id="WP_254164330.1">
    <property type="nucleotide sequence ID" value="NZ_JAHESF010000014.1"/>
</dbReference>
<evidence type="ECO:0000259" key="2">
    <source>
        <dbReference type="PROSITE" id="PS50093"/>
    </source>
</evidence>
<dbReference type="PANTHER" id="PTHR36842:SF1">
    <property type="entry name" value="PROTEIN TOLB"/>
    <property type="match status" value="1"/>
</dbReference>
<dbReference type="CDD" id="cd00146">
    <property type="entry name" value="PKD"/>
    <property type="match status" value="3"/>
</dbReference>
<organism evidence="3 4">
    <name type="scientific">Chryseosolibacter histidini</name>
    <dbReference type="NCBI Taxonomy" id="2782349"/>
    <lineage>
        <taxon>Bacteria</taxon>
        <taxon>Pseudomonadati</taxon>
        <taxon>Bacteroidota</taxon>
        <taxon>Cytophagia</taxon>
        <taxon>Cytophagales</taxon>
        <taxon>Chryseotaleaceae</taxon>
        <taxon>Chryseosolibacter</taxon>
    </lineage>
</organism>
<dbReference type="SUPFAM" id="SSF49299">
    <property type="entry name" value="PKD domain"/>
    <property type="match status" value="6"/>
</dbReference>
<dbReference type="InterPro" id="IPR022409">
    <property type="entry name" value="PKD/Chitinase_dom"/>
</dbReference>
<feature type="signal peptide" evidence="1">
    <location>
        <begin position="1"/>
        <end position="22"/>
    </location>
</feature>
<feature type="domain" description="PKD" evidence="2">
    <location>
        <begin position="911"/>
        <end position="960"/>
    </location>
</feature>
<accession>A0AAP2DL88</accession>
<keyword evidence="4" id="KW-1185">Reference proteome</keyword>
<proteinExistence type="predicted"/>
<reference evidence="3 4" key="1">
    <citation type="submission" date="2021-05" db="EMBL/GenBank/DDBJ databases">
        <title>A Polyphasic approach of four new species of the genus Ohtaekwangia: Ohtaekwangia histidinii sp. nov., Ohtaekwangia cretensis sp. nov., Ohtaekwangia indiensis sp. nov., Ohtaekwangia reichenbachii sp. nov. from diverse environment.</title>
        <authorList>
            <person name="Octaviana S."/>
        </authorList>
    </citation>
    <scope>NUCLEOTIDE SEQUENCE [LARGE SCALE GENOMIC DNA]</scope>
    <source>
        <strain evidence="3 4">PWU4</strain>
    </source>
</reference>
<dbReference type="SMART" id="SM00089">
    <property type="entry name" value="PKD"/>
    <property type="match status" value="7"/>
</dbReference>
<feature type="chain" id="PRO_5042972257" evidence="1">
    <location>
        <begin position="23"/>
        <end position="1241"/>
    </location>
</feature>
<keyword evidence="1" id="KW-0732">Signal</keyword>
<dbReference type="AlphaFoldDB" id="A0AAP2DL88"/>